<gene>
    <name evidence="2" type="ORF">LSTR_LSTR007600</name>
</gene>
<dbReference type="AlphaFoldDB" id="A0A482XLD4"/>
<evidence type="ECO:0000256" key="1">
    <source>
        <dbReference type="SAM" id="MobiDB-lite"/>
    </source>
</evidence>
<sequence length="83" mass="9327">MRQRPRERDAGSITSANFDPEIFVSCLPPAWNQRSFPTEVLHVHPSPTTVNHTTQLSPDELSPLTSRLMNDTPTEFGHPQCSN</sequence>
<reference evidence="2 3" key="1">
    <citation type="journal article" date="2017" name="Gigascience">
        <title>Genome sequence of the small brown planthopper, Laodelphax striatellus.</title>
        <authorList>
            <person name="Zhu J."/>
            <person name="Jiang F."/>
            <person name="Wang X."/>
            <person name="Yang P."/>
            <person name="Bao Y."/>
            <person name="Zhao W."/>
            <person name="Wang W."/>
            <person name="Lu H."/>
            <person name="Wang Q."/>
            <person name="Cui N."/>
            <person name="Li J."/>
            <person name="Chen X."/>
            <person name="Luo L."/>
            <person name="Yu J."/>
            <person name="Kang L."/>
            <person name="Cui F."/>
        </authorList>
    </citation>
    <scope>NUCLEOTIDE SEQUENCE [LARGE SCALE GENOMIC DNA]</scope>
    <source>
        <strain evidence="2">Lst14</strain>
    </source>
</reference>
<dbReference type="InParanoid" id="A0A482XLD4"/>
<accession>A0A482XLD4</accession>
<dbReference type="Proteomes" id="UP000291343">
    <property type="component" value="Unassembled WGS sequence"/>
</dbReference>
<evidence type="ECO:0000313" key="2">
    <source>
        <dbReference type="EMBL" id="RZF46484.1"/>
    </source>
</evidence>
<feature type="region of interest" description="Disordered" evidence="1">
    <location>
        <begin position="46"/>
        <end position="83"/>
    </location>
</feature>
<feature type="compositionally biased region" description="Polar residues" evidence="1">
    <location>
        <begin position="46"/>
        <end position="73"/>
    </location>
</feature>
<comment type="caution">
    <text evidence="2">The sequence shown here is derived from an EMBL/GenBank/DDBJ whole genome shotgun (WGS) entry which is preliminary data.</text>
</comment>
<evidence type="ECO:0000313" key="3">
    <source>
        <dbReference type="Proteomes" id="UP000291343"/>
    </source>
</evidence>
<proteinExistence type="predicted"/>
<name>A0A482XLD4_LAOST</name>
<organism evidence="2 3">
    <name type="scientific">Laodelphax striatellus</name>
    <name type="common">Small brown planthopper</name>
    <name type="synonym">Delphax striatella</name>
    <dbReference type="NCBI Taxonomy" id="195883"/>
    <lineage>
        <taxon>Eukaryota</taxon>
        <taxon>Metazoa</taxon>
        <taxon>Ecdysozoa</taxon>
        <taxon>Arthropoda</taxon>
        <taxon>Hexapoda</taxon>
        <taxon>Insecta</taxon>
        <taxon>Pterygota</taxon>
        <taxon>Neoptera</taxon>
        <taxon>Paraneoptera</taxon>
        <taxon>Hemiptera</taxon>
        <taxon>Auchenorrhyncha</taxon>
        <taxon>Fulgoroidea</taxon>
        <taxon>Delphacidae</taxon>
        <taxon>Criomorphinae</taxon>
        <taxon>Laodelphax</taxon>
    </lineage>
</organism>
<dbReference type="EMBL" id="QKKF02006189">
    <property type="protein sequence ID" value="RZF46484.1"/>
    <property type="molecule type" value="Genomic_DNA"/>
</dbReference>
<protein>
    <submittedName>
        <fullName evidence="2">Uncharacterized protein</fullName>
    </submittedName>
</protein>
<keyword evidence="3" id="KW-1185">Reference proteome</keyword>